<dbReference type="InterPro" id="IPR049192">
    <property type="entry name" value="DUF4246_C"/>
</dbReference>
<evidence type="ECO:0000259" key="3">
    <source>
        <dbReference type="Pfam" id="PF21666"/>
    </source>
</evidence>
<dbReference type="AlphaFoldDB" id="A0A1L9RJ35"/>
<sequence>MSFQFVITTSASAPQSSSPTEPPKSQSTRYDLPGYTLPLNFTPSSKKRAETLFDNVLDPDRIEDTGSEKTLWEIFMMQMMNAITDKPEWHKKVFDENITSKWKQEIADSGRDLTPEMIDYVIDELKYNSKAFQETGIISAFDGEVVKSDTAISEELRHALKEAVRPLEEIPEDQKDYHPSSDDKVVDLVHPSLFPLVYGRSRILKDTVTGLDDFLNRSGQGETLAVPPEKDAWIGYGNYLSRGRSRTPYSRKFQWLPCDVELDDNDGCRIASYINNLRPDKHSNLYEIIQKIISQTIPLWNKTLTPLMDDPHNRINYSKVVYLPGSTPKPKQEPGESEDDYWDREWEWETSRPVKAPHVGKFRPPIVFSEDENVNLHRSFREKGLQVIVKLANIELTPEKPSYAGGSWHIEGQMNEHICASAIYYYDSENITSSTLSFRQRVRTSEISTEVSYEQGHNRWLKQVYGCSNYGPVTQDLGSVSCNEGRLITFPNILQHRVSPFELADPSKPGHRKILALFLVDPHIRITSTANIPPQRADWFEEKVNIRRDLLEKRLPPELQNMVLENLDNFPITMDEAKELRLELMGERSAISDQHNELFAEGQFSLCEH</sequence>
<dbReference type="Pfam" id="PF21666">
    <property type="entry name" value="DUF4246_N"/>
    <property type="match status" value="1"/>
</dbReference>
<evidence type="ECO:0000256" key="1">
    <source>
        <dbReference type="SAM" id="MobiDB-lite"/>
    </source>
</evidence>
<feature type="domain" description="DUF4246" evidence="2">
    <location>
        <begin position="116"/>
        <end position="542"/>
    </location>
</feature>
<evidence type="ECO:0000313" key="4">
    <source>
        <dbReference type="EMBL" id="OJJ34946.1"/>
    </source>
</evidence>
<reference evidence="5" key="1">
    <citation type="journal article" date="2017" name="Genome Biol.">
        <title>Comparative genomics reveals high biological diversity and specific adaptations in the industrially and medically important fungal genus Aspergillus.</title>
        <authorList>
            <person name="de Vries R.P."/>
            <person name="Riley R."/>
            <person name="Wiebenga A."/>
            <person name="Aguilar-Osorio G."/>
            <person name="Amillis S."/>
            <person name="Uchima C.A."/>
            <person name="Anderluh G."/>
            <person name="Asadollahi M."/>
            <person name="Askin M."/>
            <person name="Barry K."/>
            <person name="Battaglia E."/>
            <person name="Bayram O."/>
            <person name="Benocci T."/>
            <person name="Braus-Stromeyer S.A."/>
            <person name="Caldana C."/>
            <person name="Canovas D."/>
            <person name="Cerqueira G.C."/>
            <person name="Chen F."/>
            <person name="Chen W."/>
            <person name="Choi C."/>
            <person name="Clum A."/>
            <person name="Dos Santos R.A."/>
            <person name="Damasio A.R."/>
            <person name="Diallinas G."/>
            <person name="Emri T."/>
            <person name="Fekete E."/>
            <person name="Flipphi M."/>
            <person name="Freyberg S."/>
            <person name="Gallo A."/>
            <person name="Gournas C."/>
            <person name="Habgood R."/>
            <person name="Hainaut M."/>
            <person name="Harispe M.L."/>
            <person name="Henrissat B."/>
            <person name="Hilden K.S."/>
            <person name="Hope R."/>
            <person name="Hossain A."/>
            <person name="Karabika E."/>
            <person name="Karaffa L."/>
            <person name="Karanyi Z."/>
            <person name="Krasevec N."/>
            <person name="Kuo A."/>
            <person name="Kusch H."/>
            <person name="LaButti K."/>
            <person name="Lagendijk E.L."/>
            <person name="Lapidus A."/>
            <person name="Levasseur A."/>
            <person name="Lindquist E."/>
            <person name="Lipzen A."/>
            <person name="Logrieco A.F."/>
            <person name="MacCabe A."/>
            <person name="Maekelae M.R."/>
            <person name="Malavazi I."/>
            <person name="Melin P."/>
            <person name="Meyer V."/>
            <person name="Mielnichuk N."/>
            <person name="Miskei M."/>
            <person name="Molnar A.P."/>
            <person name="Mule G."/>
            <person name="Ngan C.Y."/>
            <person name="Orejas M."/>
            <person name="Orosz E."/>
            <person name="Ouedraogo J.P."/>
            <person name="Overkamp K.M."/>
            <person name="Park H.-S."/>
            <person name="Perrone G."/>
            <person name="Piumi F."/>
            <person name="Punt P.J."/>
            <person name="Ram A.F."/>
            <person name="Ramon A."/>
            <person name="Rauscher S."/>
            <person name="Record E."/>
            <person name="Riano-Pachon D.M."/>
            <person name="Robert V."/>
            <person name="Roehrig J."/>
            <person name="Ruller R."/>
            <person name="Salamov A."/>
            <person name="Salih N.S."/>
            <person name="Samson R.A."/>
            <person name="Sandor E."/>
            <person name="Sanguinetti M."/>
            <person name="Schuetze T."/>
            <person name="Sepcic K."/>
            <person name="Shelest E."/>
            <person name="Sherlock G."/>
            <person name="Sophianopoulou V."/>
            <person name="Squina F.M."/>
            <person name="Sun H."/>
            <person name="Susca A."/>
            <person name="Todd R.B."/>
            <person name="Tsang A."/>
            <person name="Unkles S.E."/>
            <person name="van de Wiele N."/>
            <person name="van Rossen-Uffink D."/>
            <person name="Oliveira J.V."/>
            <person name="Vesth T.C."/>
            <person name="Visser J."/>
            <person name="Yu J.-H."/>
            <person name="Zhou M."/>
            <person name="Andersen M.R."/>
            <person name="Archer D.B."/>
            <person name="Baker S.E."/>
            <person name="Benoit I."/>
            <person name="Brakhage A.A."/>
            <person name="Braus G.H."/>
            <person name="Fischer R."/>
            <person name="Frisvad J.C."/>
            <person name="Goldman G.H."/>
            <person name="Houbraken J."/>
            <person name="Oakley B."/>
            <person name="Pocsi I."/>
            <person name="Scazzocchio C."/>
            <person name="Seiboth B."/>
            <person name="vanKuyk P.A."/>
            <person name="Wortman J."/>
            <person name="Dyer P.S."/>
            <person name="Grigoriev I.V."/>
        </authorList>
    </citation>
    <scope>NUCLEOTIDE SEQUENCE [LARGE SCALE GENOMIC DNA]</scope>
    <source>
        <strain evidence="5">DTO 134E9</strain>
    </source>
</reference>
<feature type="compositionally biased region" description="Low complexity" evidence="1">
    <location>
        <begin position="8"/>
        <end position="19"/>
    </location>
</feature>
<name>A0A1L9RJ35_ASPWE</name>
<dbReference type="RefSeq" id="XP_040688622.1">
    <property type="nucleotide sequence ID" value="XM_040830835.1"/>
</dbReference>
<dbReference type="Pfam" id="PF14033">
    <property type="entry name" value="DUF4246"/>
    <property type="match status" value="1"/>
</dbReference>
<dbReference type="InterPro" id="IPR049207">
    <property type="entry name" value="DUF4246_N"/>
</dbReference>
<dbReference type="VEuPathDB" id="FungiDB:ASPWEDRAFT_171776"/>
<dbReference type="InterPro" id="IPR025340">
    <property type="entry name" value="DUF4246"/>
</dbReference>
<gene>
    <name evidence="4" type="ORF">ASPWEDRAFT_171776</name>
</gene>
<dbReference type="Proteomes" id="UP000184383">
    <property type="component" value="Unassembled WGS sequence"/>
</dbReference>
<organism evidence="4 5">
    <name type="scientific">Aspergillus wentii DTO 134E9</name>
    <dbReference type="NCBI Taxonomy" id="1073089"/>
    <lineage>
        <taxon>Eukaryota</taxon>
        <taxon>Fungi</taxon>
        <taxon>Dikarya</taxon>
        <taxon>Ascomycota</taxon>
        <taxon>Pezizomycotina</taxon>
        <taxon>Eurotiomycetes</taxon>
        <taxon>Eurotiomycetidae</taxon>
        <taxon>Eurotiales</taxon>
        <taxon>Aspergillaceae</taxon>
        <taxon>Aspergillus</taxon>
        <taxon>Aspergillus subgen. Cremei</taxon>
    </lineage>
</organism>
<proteinExistence type="predicted"/>
<protein>
    <submittedName>
        <fullName evidence="4">Uncharacterized protein</fullName>
    </submittedName>
</protein>
<feature type="domain" description="DUF4246" evidence="3">
    <location>
        <begin position="32"/>
        <end position="105"/>
    </location>
</feature>
<feature type="region of interest" description="Disordered" evidence="1">
    <location>
        <begin position="1"/>
        <end position="33"/>
    </location>
</feature>
<keyword evidence="5" id="KW-1185">Reference proteome</keyword>
<dbReference type="PANTHER" id="PTHR33119:SF1">
    <property type="entry name" value="FE2OG DIOXYGENASE DOMAIN-CONTAINING PROTEIN"/>
    <property type="match status" value="1"/>
</dbReference>
<dbReference type="EMBL" id="KV878212">
    <property type="protein sequence ID" value="OJJ34946.1"/>
    <property type="molecule type" value="Genomic_DNA"/>
</dbReference>
<dbReference type="OrthoDB" id="415532at2759"/>
<evidence type="ECO:0000259" key="2">
    <source>
        <dbReference type="Pfam" id="PF14033"/>
    </source>
</evidence>
<dbReference type="STRING" id="1073089.A0A1L9RJ35"/>
<dbReference type="PANTHER" id="PTHR33119">
    <property type="entry name" value="IFI3P"/>
    <property type="match status" value="1"/>
</dbReference>
<accession>A0A1L9RJ35</accession>
<dbReference type="GeneID" id="63746683"/>
<evidence type="ECO:0000313" key="5">
    <source>
        <dbReference type="Proteomes" id="UP000184383"/>
    </source>
</evidence>